<feature type="domain" description="DUF4376" evidence="1">
    <location>
        <begin position="53"/>
        <end position="161"/>
    </location>
</feature>
<organism evidence="2 3">
    <name type="scientific">Syntrophus aciditrophicus (strain SB)</name>
    <dbReference type="NCBI Taxonomy" id="56780"/>
    <lineage>
        <taxon>Bacteria</taxon>
        <taxon>Pseudomonadati</taxon>
        <taxon>Thermodesulfobacteriota</taxon>
        <taxon>Syntrophia</taxon>
        <taxon>Syntrophales</taxon>
        <taxon>Syntrophaceae</taxon>
        <taxon>Syntrophus</taxon>
    </lineage>
</organism>
<evidence type="ECO:0000313" key="3">
    <source>
        <dbReference type="Proteomes" id="UP000001933"/>
    </source>
</evidence>
<keyword evidence="3" id="KW-1185">Reference proteome</keyword>
<evidence type="ECO:0000259" key="1">
    <source>
        <dbReference type="Pfam" id="PF14301"/>
    </source>
</evidence>
<gene>
    <name evidence="2" type="ORF">SYN_02282</name>
</gene>
<protein>
    <submittedName>
        <fullName evidence="2">Hypothetical cytosolic protein</fullName>
    </submittedName>
</protein>
<reference evidence="2 3" key="1">
    <citation type="journal article" date="2007" name="Proc. Natl. Acad. Sci. U.S.A.">
        <title>The genome of Syntrophus aciditrophicus: life at the thermodynamic limit of microbial growth.</title>
        <authorList>
            <person name="McInerney M.J."/>
            <person name="Rohlin L."/>
            <person name="Mouttaki H."/>
            <person name="Kim U."/>
            <person name="Krupp R.S."/>
            <person name="Rios-Hernandez L."/>
            <person name="Sieber J."/>
            <person name="Struchtemeyer C.G."/>
            <person name="Bhattacharyya A."/>
            <person name="Campbell J.W."/>
            <person name="Gunsalus R.P."/>
        </authorList>
    </citation>
    <scope>NUCLEOTIDE SEQUENCE [LARGE SCALE GENOMIC DNA]</scope>
    <source>
        <strain evidence="2 3">SB</strain>
    </source>
</reference>
<dbReference type="STRING" id="56780.SYN_02282"/>
<accession>Q2LQT3</accession>
<dbReference type="HOGENOM" id="CLU_1625010_0_0_7"/>
<dbReference type="EMBL" id="CP000252">
    <property type="protein sequence ID" value="ABC76444.1"/>
    <property type="molecule type" value="Genomic_DNA"/>
</dbReference>
<dbReference type="Proteomes" id="UP000001933">
    <property type="component" value="Chromosome"/>
</dbReference>
<evidence type="ECO:0000313" key="2">
    <source>
        <dbReference type="EMBL" id="ABC76444.1"/>
    </source>
</evidence>
<name>Q2LQT3_SYNAS</name>
<dbReference type="InterPro" id="IPR025484">
    <property type="entry name" value="DUF4376"/>
</dbReference>
<proteinExistence type="predicted"/>
<dbReference type="InParanoid" id="Q2LQT3"/>
<dbReference type="Pfam" id="PF14301">
    <property type="entry name" value="DUF4376"/>
    <property type="match status" value="1"/>
</dbReference>
<dbReference type="KEGG" id="sat:SYN_02282"/>
<sequence>MRGGEYMPYYKDKNNNIHFLDNEKFEQLLPSGCLKITDIEANAIQNPPLTLDQAKANKLTDLANYRYEKECGGTTVSGMEIKTDRESQAKISGAVALAIQIPTMTFNWKSKKGFVALDKTQITAIGQAVGVFVQACYTNEMAHAKAIEALTTVAAIEAYDITTGWPG</sequence>
<dbReference type="eggNOG" id="ENOG5030NH8">
    <property type="taxonomic scope" value="Bacteria"/>
</dbReference>
<dbReference type="AlphaFoldDB" id="Q2LQT3"/>